<keyword evidence="10 15" id="KW-1133">Transmembrane helix</keyword>
<dbReference type="STRING" id="40998.A0A2P8A5P4"/>
<feature type="region of interest" description="Disordered" evidence="14">
    <location>
        <begin position="177"/>
        <end position="236"/>
    </location>
</feature>
<evidence type="ECO:0000256" key="4">
    <source>
        <dbReference type="ARBA" id="ARBA00022448"/>
    </source>
</evidence>
<feature type="region of interest" description="Disordered" evidence="14">
    <location>
        <begin position="262"/>
        <end position="306"/>
    </location>
</feature>
<feature type="compositionally biased region" description="Low complexity" evidence="14">
    <location>
        <begin position="210"/>
        <end position="222"/>
    </location>
</feature>
<keyword evidence="6 15" id="KW-0812">Transmembrane</keyword>
<evidence type="ECO:0000256" key="3">
    <source>
        <dbReference type="ARBA" id="ARBA00016584"/>
    </source>
</evidence>
<comment type="similarity">
    <text evidence="2">Belongs to the SARAF family.</text>
</comment>
<dbReference type="EMBL" id="NHZQ01000066">
    <property type="protein sequence ID" value="PSK55772.1"/>
    <property type="molecule type" value="Genomic_DNA"/>
</dbReference>
<evidence type="ECO:0000256" key="13">
    <source>
        <dbReference type="ARBA" id="ARBA00031116"/>
    </source>
</evidence>
<dbReference type="Proteomes" id="UP000243723">
    <property type="component" value="Unassembled WGS sequence"/>
</dbReference>
<dbReference type="PANTHER" id="PTHR15929">
    <property type="entry name" value="STORE-OPERATED CALCIUM ENTRY-ASSOCIATED REGULATORY FACTOR"/>
    <property type="match status" value="1"/>
</dbReference>
<dbReference type="GO" id="GO:2001256">
    <property type="term" value="P:regulation of store-operated calcium entry"/>
    <property type="evidence" value="ECO:0007669"/>
    <property type="project" value="InterPro"/>
</dbReference>
<evidence type="ECO:0000256" key="10">
    <source>
        <dbReference type="ARBA" id="ARBA00022989"/>
    </source>
</evidence>
<dbReference type="PANTHER" id="PTHR15929:SF0">
    <property type="entry name" value="STORE-OPERATED CALCIUM ENTRY-ASSOCIATED REGULATORY FACTOR"/>
    <property type="match status" value="1"/>
</dbReference>
<keyword evidence="11" id="KW-0406">Ion transport</keyword>
<evidence type="ECO:0000313" key="17">
    <source>
        <dbReference type="Proteomes" id="UP000243723"/>
    </source>
</evidence>
<evidence type="ECO:0000256" key="9">
    <source>
        <dbReference type="ARBA" id="ARBA00022837"/>
    </source>
</evidence>
<keyword evidence="7" id="KW-0732">Signal</keyword>
<evidence type="ECO:0000256" key="7">
    <source>
        <dbReference type="ARBA" id="ARBA00022729"/>
    </source>
</evidence>
<feature type="transmembrane region" description="Helical" evidence="15">
    <location>
        <begin position="148"/>
        <end position="166"/>
    </location>
</feature>
<evidence type="ECO:0000256" key="2">
    <source>
        <dbReference type="ARBA" id="ARBA00006833"/>
    </source>
</evidence>
<evidence type="ECO:0000256" key="1">
    <source>
        <dbReference type="ARBA" id="ARBA00004115"/>
    </source>
</evidence>
<name>A0A2P8A5P4_9PEZI</name>
<organism evidence="16 17">
    <name type="scientific">Elsinoe australis</name>
    <dbReference type="NCBI Taxonomy" id="40998"/>
    <lineage>
        <taxon>Eukaryota</taxon>
        <taxon>Fungi</taxon>
        <taxon>Dikarya</taxon>
        <taxon>Ascomycota</taxon>
        <taxon>Pezizomycotina</taxon>
        <taxon>Dothideomycetes</taxon>
        <taxon>Dothideomycetidae</taxon>
        <taxon>Myriangiales</taxon>
        <taxon>Elsinoaceae</taxon>
        <taxon>Elsinoe</taxon>
    </lineage>
</organism>
<reference evidence="16 17" key="1">
    <citation type="submission" date="2017-05" db="EMBL/GenBank/DDBJ databases">
        <title>Draft genome sequence of Elsinoe australis.</title>
        <authorList>
            <person name="Cheng Q."/>
        </authorList>
    </citation>
    <scope>NUCLEOTIDE SEQUENCE [LARGE SCALE GENOMIC DNA]</scope>
    <source>
        <strain evidence="16 17">NL1</strain>
    </source>
</reference>
<dbReference type="GO" id="GO:0006816">
    <property type="term" value="P:calcium ion transport"/>
    <property type="evidence" value="ECO:0007669"/>
    <property type="project" value="UniProtKB-KW"/>
</dbReference>
<proteinExistence type="inferred from homology"/>
<keyword evidence="4" id="KW-0813">Transport</keyword>
<dbReference type="InterPro" id="IPR009567">
    <property type="entry name" value="SARAF"/>
</dbReference>
<dbReference type="GO" id="GO:0005789">
    <property type="term" value="C:endoplasmic reticulum membrane"/>
    <property type="evidence" value="ECO:0007669"/>
    <property type="project" value="UniProtKB-SubCell"/>
</dbReference>
<comment type="subcellular location">
    <subcellularLocation>
        <location evidence="1">Endoplasmic reticulum membrane</location>
        <topology evidence="1">Single-pass type I membrane protein</topology>
    </subcellularLocation>
</comment>
<dbReference type="AlphaFoldDB" id="A0A2P8A5P4"/>
<gene>
    <name evidence="16" type="ORF">B9Z65_4650</name>
</gene>
<keyword evidence="17" id="KW-1185">Reference proteome</keyword>
<feature type="compositionally biased region" description="Gly residues" evidence="14">
    <location>
        <begin position="177"/>
        <end position="193"/>
    </location>
</feature>
<evidence type="ECO:0000256" key="12">
    <source>
        <dbReference type="ARBA" id="ARBA00023136"/>
    </source>
</evidence>
<evidence type="ECO:0000256" key="11">
    <source>
        <dbReference type="ARBA" id="ARBA00023065"/>
    </source>
</evidence>
<evidence type="ECO:0000313" key="16">
    <source>
        <dbReference type="EMBL" id="PSK55772.1"/>
    </source>
</evidence>
<dbReference type="OrthoDB" id="20303at2759"/>
<dbReference type="Pfam" id="PF06682">
    <property type="entry name" value="SARAF"/>
    <property type="match status" value="1"/>
</dbReference>
<evidence type="ECO:0000256" key="14">
    <source>
        <dbReference type="SAM" id="MobiDB-lite"/>
    </source>
</evidence>
<feature type="compositionally biased region" description="Low complexity" evidence="14">
    <location>
        <begin position="285"/>
        <end position="298"/>
    </location>
</feature>
<sequence length="306" mass="32513">MRFSNLVAASLGAITVTEAGKSSDAILLSKVKTLTLKNGKQTSHRRVTPIPQLKCVGGNARNHGEVNVMRCRNVGSDYDVNDVQWTCEASLSEDFKLGSTEVICEGYDSPDDPYVLKGSCGVEYRLQLTEQGEMRFGVHSENRWTDTLIGFAVLTFIFGVVGYGIWDNCTGGNRRGGAPRGPPYGGGWGGGYGDGDDNDPPPPYPGPGSGPHSKGPGSSASSGQGGQQQGQPGFWTGTLAGAAAGYLAGRFNGGNQQYYDQGPRWGYGSRWNRYDDGYGHRPSFGRSTTPSSSTHTSTGFGGTSRR</sequence>
<evidence type="ECO:0000256" key="5">
    <source>
        <dbReference type="ARBA" id="ARBA00022568"/>
    </source>
</evidence>
<evidence type="ECO:0000256" key="15">
    <source>
        <dbReference type="SAM" id="Phobius"/>
    </source>
</evidence>
<keyword evidence="5" id="KW-0109">Calcium transport</keyword>
<keyword evidence="8" id="KW-0256">Endoplasmic reticulum</keyword>
<comment type="caution">
    <text evidence="16">The sequence shown here is derived from an EMBL/GenBank/DDBJ whole genome shotgun (WGS) entry which is preliminary data.</text>
</comment>
<evidence type="ECO:0000256" key="8">
    <source>
        <dbReference type="ARBA" id="ARBA00022824"/>
    </source>
</evidence>
<evidence type="ECO:0000256" key="6">
    <source>
        <dbReference type="ARBA" id="ARBA00022692"/>
    </source>
</evidence>
<keyword evidence="9" id="KW-0106">Calcium</keyword>
<protein>
    <recommendedName>
        <fullName evidence="3">Store-operated calcium entry-associated regulatory factor</fullName>
    </recommendedName>
    <alternativeName>
        <fullName evidence="13">Transmembrane protein 66</fullName>
    </alternativeName>
</protein>
<keyword evidence="12 15" id="KW-0472">Membrane</keyword>
<accession>A0A2P8A5P4</accession>